<protein>
    <submittedName>
        <fullName evidence="2">DUF4097 family beta strand repeat-containing protein</fullName>
    </submittedName>
</protein>
<evidence type="ECO:0000259" key="1">
    <source>
        <dbReference type="Pfam" id="PF13349"/>
    </source>
</evidence>
<dbReference type="PANTHER" id="PTHR34094:SF1">
    <property type="entry name" value="PROTEIN FAM185A"/>
    <property type="match status" value="1"/>
</dbReference>
<accession>A0ABY8B3H3</accession>
<keyword evidence="3" id="KW-1185">Reference proteome</keyword>
<feature type="domain" description="DUF4097" evidence="1">
    <location>
        <begin position="88"/>
        <end position="341"/>
    </location>
</feature>
<dbReference type="InterPro" id="IPR025164">
    <property type="entry name" value="Toastrack_DUF4097"/>
</dbReference>
<dbReference type="Pfam" id="PF13349">
    <property type="entry name" value="DUF4097"/>
    <property type="match status" value="1"/>
</dbReference>
<proteinExistence type="predicted"/>
<dbReference type="Pfam" id="PF22564">
    <property type="entry name" value="HAAS"/>
    <property type="match status" value="1"/>
</dbReference>
<dbReference type="RefSeq" id="WP_078146094.1">
    <property type="nucleotide sequence ID" value="NZ_CP109617.1"/>
</dbReference>
<evidence type="ECO:0000313" key="3">
    <source>
        <dbReference type="Proteomes" id="UP001219957"/>
    </source>
</evidence>
<dbReference type="EMBL" id="CP109617">
    <property type="protein sequence ID" value="WED55114.1"/>
    <property type="molecule type" value="Genomic_DNA"/>
</dbReference>
<evidence type="ECO:0000313" key="2">
    <source>
        <dbReference type="EMBL" id="WED55114.1"/>
    </source>
</evidence>
<dbReference type="PANTHER" id="PTHR34094">
    <property type="match status" value="1"/>
</dbReference>
<organism evidence="2 3">
    <name type="scientific">Exiguobacterium profundum</name>
    <dbReference type="NCBI Taxonomy" id="307643"/>
    <lineage>
        <taxon>Bacteria</taxon>
        <taxon>Bacillati</taxon>
        <taxon>Bacillota</taxon>
        <taxon>Bacilli</taxon>
        <taxon>Bacillales</taxon>
        <taxon>Bacillales Family XII. Incertae Sedis</taxon>
        <taxon>Exiguobacterium</taxon>
    </lineage>
</organism>
<sequence>MNEEQYLSELEQLLMNVKVKDRLDILRDVSEYFTSGRLEGRSDEELARELGEPRILASELLASVDIEESVSTRPPAVVKSSNVAFQSVLIQVQNAQVFVTPSQDGYAYATLETETDHGVVMDIVGDTLEIRIESERRFGLSDLFSWFGSKAPVLRVELPHHAYHQIQLKNRHGSSDVQDLQAERFHVESENGRIVAHHIQARHGVLRTSNGKVLASSCHGHDWELHSSNGRVEAKHSQLERINIHSSNGRIDVDHVTGAVDAKTSNGRIDCSVQAIQAPIRLKTNNGKIDLHVDERPEDVTIRAKSRNGKVDVLGERSKECVFGDGSIEVKLTSSNGSVTVSG</sequence>
<dbReference type="Proteomes" id="UP001219957">
    <property type="component" value="Chromosome"/>
</dbReference>
<name>A0ABY8B3H3_9BACL</name>
<reference evidence="2 3" key="1">
    <citation type="submission" date="2022-10" db="EMBL/GenBank/DDBJ databases">
        <title>Complete genome sequence of Exiguobacterium profundum TSS-3 isolated from an extremely saline-alkaline spring located in Ixtapa, Chiapas-Mexico.</title>
        <authorList>
            <person name="Rincon-Rosales R."/>
            <person name="Rogel M.A."/>
            <person name="Rincon-Molina C.I."/>
            <person name="Guerrero G."/>
            <person name="Manzano-Gomez L.A."/>
            <person name="Lopez-Lopez A."/>
            <person name="Rincon Molina F.A."/>
            <person name="Martinez-Romero E."/>
        </authorList>
    </citation>
    <scope>NUCLEOTIDE SEQUENCE [LARGE SCALE GENOMIC DNA]</scope>
    <source>
        <strain evidence="2 3">TSS-3</strain>
    </source>
</reference>
<gene>
    <name evidence="2" type="ORF">OE059_14015</name>
</gene>